<dbReference type="PANTHER" id="PTHR38599:SF1">
    <property type="entry name" value="CUPIN DOMAIN PROTEIN (AFU_ORTHOLOGUE AFUA_3G13620)"/>
    <property type="match status" value="1"/>
</dbReference>
<protein>
    <submittedName>
        <fullName evidence="2">Cupin domain-containing protein</fullName>
    </submittedName>
</protein>
<accession>A0ABX8UZP6</accession>
<dbReference type="SUPFAM" id="SSF51182">
    <property type="entry name" value="RmlC-like cupins"/>
    <property type="match status" value="1"/>
</dbReference>
<organism evidence="2 3">
    <name type="scientific">Paraburkholderia edwinii</name>
    <dbReference type="NCBI Taxonomy" id="2861782"/>
    <lineage>
        <taxon>Bacteria</taxon>
        <taxon>Pseudomonadati</taxon>
        <taxon>Pseudomonadota</taxon>
        <taxon>Betaproteobacteria</taxon>
        <taxon>Burkholderiales</taxon>
        <taxon>Burkholderiaceae</taxon>
        <taxon>Paraburkholderia</taxon>
    </lineage>
</organism>
<keyword evidence="3" id="KW-1185">Reference proteome</keyword>
<dbReference type="InterPro" id="IPR014710">
    <property type="entry name" value="RmlC-like_jellyroll"/>
</dbReference>
<dbReference type="InterPro" id="IPR013096">
    <property type="entry name" value="Cupin_2"/>
</dbReference>
<dbReference type="Pfam" id="PF07883">
    <property type="entry name" value="Cupin_2"/>
    <property type="match status" value="1"/>
</dbReference>
<dbReference type="Proteomes" id="UP000826462">
    <property type="component" value="Chromosome 2"/>
</dbReference>
<evidence type="ECO:0000313" key="2">
    <source>
        <dbReference type="EMBL" id="QYD73762.1"/>
    </source>
</evidence>
<proteinExistence type="predicted"/>
<dbReference type="InterPro" id="IPR011051">
    <property type="entry name" value="RmlC_Cupin_sf"/>
</dbReference>
<dbReference type="CDD" id="cd02234">
    <property type="entry name" value="cupin_BLR7677-like"/>
    <property type="match status" value="1"/>
</dbReference>
<dbReference type="Gene3D" id="2.60.120.10">
    <property type="entry name" value="Jelly Rolls"/>
    <property type="match status" value="1"/>
</dbReference>
<feature type="domain" description="Cupin type-2" evidence="1">
    <location>
        <begin position="42"/>
        <end position="112"/>
    </location>
</feature>
<gene>
    <name evidence="2" type="ORF">KZJ38_25345</name>
</gene>
<dbReference type="PANTHER" id="PTHR38599">
    <property type="entry name" value="CUPIN DOMAIN PROTEIN (AFU_ORTHOLOGUE AFUA_3G13620)"/>
    <property type="match status" value="1"/>
</dbReference>
<name>A0ABX8UZP6_9BURK</name>
<reference evidence="2 3" key="1">
    <citation type="submission" date="2021-07" db="EMBL/GenBank/DDBJ databases">
        <title>Paraburkholderia edwinii protects Aspergillus sp. from phenazines by acting as a toxin sponge.</title>
        <authorList>
            <person name="Dahlstrom K.M."/>
            <person name="Newman D.K."/>
        </authorList>
    </citation>
    <scope>NUCLEOTIDE SEQUENCE [LARGE SCALE GENOMIC DNA]</scope>
    <source>
        <strain evidence="2 3">Pe01</strain>
    </source>
</reference>
<evidence type="ECO:0000313" key="3">
    <source>
        <dbReference type="Proteomes" id="UP000826462"/>
    </source>
</evidence>
<sequence>MHMHMNMAGEGADQGARPRTTVTTLTCQKLPNVPGKSITVARVDFPPNGYTPAHTHPGSVTAFVLKGTVRSQLEGSPTESFVVGQTWFEPPGTVHLFAENASATEPASILATFVADDDCGPLTVLK</sequence>
<dbReference type="EMBL" id="CP080096">
    <property type="protein sequence ID" value="QYD73762.1"/>
    <property type="molecule type" value="Genomic_DNA"/>
</dbReference>
<evidence type="ECO:0000259" key="1">
    <source>
        <dbReference type="Pfam" id="PF07883"/>
    </source>
</evidence>